<protein>
    <submittedName>
        <fullName evidence="1">DNA repair protein XRCC4 protein</fullName>
    </submittedName>
</protein>
<gene>
    <name evidence="1" type="ORF">IHE45_19G009400</name>
</gene>
<evidence type="ECO:0000313" key="1">
    <source>
        <dbReference type="EMBL" id="KAH7652318.1"/>
    </source>
</evidence>
<sequence length="262" mass="29860">MKSDRHTCLKLELPSGHGPIFVKGTWFNSHFHLSITDGLHAWTCHATEAEVRLRAEQWDQPVSDYLALVERYLGVQQPGSCYAFEDAGNGSRRLSWTFEKQGTKLEWRWKCQPSSDDKQTTAQILDFLMDANIHLSDEVVRNSQAFAKLKSEAERCLSLSEKYNKEKDAYETAVYGKFVAVLNSKKAKLRALRDKISKLDGSMKAPAEDNESTDKTESFDEESSDDQIKEEPAEKSYDDLPITSKKNVATSTQNVRKRKTRK</sequence>
<accession>A0ACB7TUV3</accession>
<evidence type="ECO:0000313" key="2">
    <source>
        <dbReference type="Proteomes" id="UP000827976"/>
    </source>
</evidence>
<comment type="caution">
    <text evidence="1">The sequence shown here is derived from an EMBL/GenBank/DDBJ whole genome shotgun (WGS) entry which is preliminary data.</text>
</comment>
<dbReference type="Proteomes" id="UP000827976">
    <property type="component" value="Chromosome 19"/>
</dbReference>
<name>A0ACB7TUV3_DIOAL</name>
<proteinExistence type="predicted"/>
<organism evidence="1 2">
    <name type="scientific">Dioscorea alata</name>
    <name type="common">Purple yam</name>
    <dbReference type="NCBI Taxonomy" id="55571"/>
    <lineage>
        <taxon>Eukaryota</taxon>
        <taxon>Viridiplantae</taxon>
        <taxon>Streptophyta</taxon>
        <taxon>Embryophyta</taxon>
        <taxon>Tracheophyta</taxon>
        <taxon>Spermatophyta</taxon>
        <taxon>Magnoliopsida</taxon>
        <taxon>Liliopsida</taxon>
        <taxon>Dioscoreales</taxon>
        <taxon>Dioscoreaceae</taxon>
        <taxon>Dioscorea</taxon>
    </lineage>
</organism>
<keyword evidence="2" id="KW-1185">Reference proteome</keyword>
<dbReference type="EMBL" id="CM037029">
    <property type="protein sequence ID" value="KAH7652318.1"/>
    <property type="molecule type" value="Genomic_DNA"/>
</dbReference>
<reference evidence="2" key="1">
    <citation type="journal article" date="2022" name="Nat. Commun.">
        <title>Chromosome evolution and the genetic basis of agronomically important traits in greater yam.</title>
        <authorList>
            <person name="Bredeson J.V."/>
            <person name="Lyons J.B."/>
            <person name="Oniyinde I.O."/>
            <person name="Okereke N.R."/>
            <person name="Kolade O."/>
            <person name="Nnabue I."/>
            <person name="Nwadili C.O."/>
            <person name="Hribova E."/>
            <person name="Parker M."/>
            <person name="Nwogha J."/>
            <person name="Shu S."/>
            <person name="Carlson J."/>
            <person name="Kariba R."/>
            <person name="Muthemba S."/>
            <person name="Knop K."/>
            <person name="Barton G.J."/>
            <person name="Sherwood A.V."/>
            <person name="Lopez-Montes A."/>
            <person name="Asiedu R."/>
            <person name="Jamnadass R."/>
            <person name="Muchugi A."/>
            <person name="Goodstein D."/>
            <person name="Egesi C.N."/>
            <person name="Featherston J."/>
            <person name="Asfaw A."/>
            <person name="Simpson G.G."/>
            <person name="Dolezel J."/>
            <person name="Hendre P.S."/>
            <person name="Van Deynze A."/>
            <person name="Kumar P.L."/>
            <person name="Obidiegwu J.E."/>
            <person name="Bhattacharjee R."/>
            <person name="Rokhsar D.S."/>
        </authorList>
    </citation>
    <scope>NUCLEOTIDE SEQUENCE [LARGE SCALE GENOMIC DNA]</scope>
    <source>
        <strain evidence="2">cv. TDa95/00328</strain>
    </source>
</reference>